<feature type="region of interest" description="Disordered" evidence="1">
    <location>
        <begin position="1"/>
        <end position="58"/>
    </location>
</feature>
<comment type="caution">
    <text evidence="2">The sequence shown here is derived from an EMBL/GenBank/DDBJ whole genome shotgun (WGS) entry which is preliminary data.</text>
</comment>
<name>A0AAV7XVF9_9NEOP</name>
<feature type="compositionally biased region" description="Low complexity" evidence="1">
    <location>
        <begin position="32"/>
        <end position="58"/>
    </location>
</feature>
<dbReference type="Proteomes" id="UP001075354">
    <property type="component" value="Chromosome 3"/>
</dbReference>
<evidence type="ECO:0000313" key="2">
    <source>
        <dbReference type="EMBL" id="KAJ1529497.1"/>
    </source>
</evidence>
<sequence length="58" mass="6449">MCPVRSRSARPWWKPSPTRSICPPDSRPPMEPSTSASSAPSSLSWRRRPSAPNSRSPM</sequence>
<organism evidence="2 3">
    <name type="scientific">Megalurothrips usitatus</name>
    <name type="common">bean blossom thrips</name>
    <dbReference type="NCBI Taxonomy" id="439358"/>
    <lineage>
        <taxon>Eukaryota</taxon>
        <taxon>Metazoa</taxon>
        <taxon>Ecdysozoa</taxon>
        <taxon>Arthropoda</taxon>
        <taxon>Hexapoda</taxon>
        <taxon>Insecta</taxon>
        <taxon>Pterygota</taxon>
        <taxon>Neoptera</taxon>
        <taxon>Paraneoptera</taxon>
        <taxon>Thysanoptera</taxon>
        <taxon>Terebrantia</taxon>
        <taxon>Thripoidea</taxon>
        <taxon>Thripidae</taxon>
        <taxon>Megalurothrips</taxon>
    </lineage>
</organism>
<dbReference type="AlphaFoldDB" id="A0AAV7XVF9"/>
<evidence type="ECO:0000313" key="3">
    <source>
        <dbReference type="Proteomes" id="UP001075354"/>
    </source>
</evidence>
<evidence type="ECO:0000256" key="1">
    <source>
        <dbReference type="SAM" id="MobiDB-lite"/>
    </source>
</evidence>
<dbReference type="EMBL" id="JAPTSV010000003">
    <property type="protein sequence ID" value="KAJ1529497.1"/>
    <property type="molecule type" value="Genomic_DNA"/>
</dbReference>
<accession>A0AAV7XVF9</accession>
<keyword evidence="3" id="KW-1185">Reference proteome</keyword>
<protein>
    <submittedName>
        <fullName evidence="2">Uncharacterized protein</fullName>
    </submittedName>
</protein>
<proteinExistence type="predicted"/>
<reference evidence="2" key="1">
    <citation type="submission" date="2022-12" db="EMBL/GenBank/DDBJ databases">
        <title>Chromosome-level genome assembly of the bean flower thrips Megalurothrips usitatus.</title>
        <authorList>
            <person name="Ma L."/>
            <person name="Liu Q."/>
            <person name="Li H."/>
            <person name="Cai W."/>
        </authorList>
    </citation>
    <scope>NUCLEOTIDE SEQUENCE</scope>
    <source>
        <strain evidence="2">Cailab_2022a</strain>
    </source>
</reference>
<gene>
    <name evidence="2" type="ORF">ONE63_006270</name>
</gene>